<keyword evidence="3" id="KW-1185">Reference proteome</keyword>
<evidence type="ECO:0000256" key="1">
    <source>
        <dbReference type="SAM" id="SignalP"/>
    </source>
</evidence>
<keyword evidence="1" id="KW-0732">Signal</keyword>
<dbReference type="EMBL" id="CCYA01000269">
    <property type="protein sequence ID" value="CEH18021.1"/>
    <property type="molecule type" value="Genomic_DNA"/>
</dbReference>
<dbReference type="OrthoDB" id="10289552at2759"/>
<accession>A0A0P1BPV3</accession>
<name>A0A0P1BPV3_9BASI</name>
<sequence length="213" mass="22983">MLVKSSKLVFLGLFVALLGPKQILALPPLRIPSAKGAQEMPPIHPLNISPPGKRPAQEKFDDSSLLEQLAALPPIKTRVEKSSLDTLTPTTKKAADALYNRYKSAVARARRSLYPLNKFAVKPERMNSFHKWLVNSSSMQPLGDGVAVTNRAGQASTSATRVEHGTGAPVLRQKHGEVIRLAGKKNVPTPGGVSVNVRGWHRGRTPAGVPDLL</sequence>
<proteinExistence type="predicted"/>
<evidence type="ECO:0000313" key="3">
    <source>
        <dbReference type="Proteomes" id="UP000054845"/>
    </source>
</evidence>
<dbReference type="AlphaFoldDB" id="A0A0P1BPV3"/>
<organism evidence="2 3">
    <name type="scientific">Ceraceosorus bombacis</name>
    <dbReference type="NCBI Taxonomy" id="401625"/>
    <lineage>
        <taxon>Eukaryota</taxon>
        <taxon>Fungi</taxon>
        <taxon>Dikarya</taxon>
        <taxon>Basidiomycota</taxon>
        <taxon>Ustilaginomycotina</taxon>
        <taxon>Exobasidiomycetes</taxon>
        <taxon>Ceraceosorales</taxon>
        <taxon>Ceraceosoraceae</taxon>
        <taxon>Ceraceosorus</taxon>
    </lineage>
</organism>
<dbReference type="Proteomes" id="UP000054845">
    <property type="component" value="Unassembled WGS sequence"/>
</dbReference>
<protein>
    <submittedName>
        <fullName evidence="2">Uncharacterized protein</fullName>
    </submittedName>
</protein>
<feature type="signal peptide" evidence="1">
    <location>
        <begin position="1"/>
        <end position="25"/>
    </location>
</feature>
<reference evidence="2 3" key="1">
    <citation type="submission" date="2014-09" db="EMBL/GenBank/DDBJ databases">
        <authorList>
            <person name="Magalhaes I.L.F."/>
            <person name="Oliveira U."/>
            <person name="Santos F.R."/>
            <person name="Vidigal T.H.D.A."/>
            <person name="Brescovit A.D."/>
            <person name="Santos A.J."/>
        </authorList>
    </citation>
    <scope>NUCLEOTIDE SEQUENCE [LARGE SCALE GENOMIC DNA]</scope>
</reference>
<feature type="chain" id="PRO_5006059734" evidence="1">
    <location>
        <begin position="26"/>
        <end position="213"/>
    </location>
</feature>
<evidence type="ECO:0000313" key="2">
    <source>
        <dbReference type="EMBL" id="CEH18021.1"/>
    </source>
</evidence>